<name>A0ABP0IAV1_9DINO</name>
<feature type="region of interest" description="Disordered" evidence="1">
    <location>
        <begin position="362"/>
        <end position="388"/>
    </location>
</feature>
<feature type="region of interest" description="Disordered" evidence="1">
    <location>
        <begin position="209"/>
        <end position="230"/>
    </location>
</feature>
<feature type="compositionally biased region" description="Basic and acidic residues" evidence="1">
    <location>
        <begin position="9"/>
        <end position="21"/>
    </location>
</feature>
<dbReference type="Pfam" id="PF00536">
    <property type="entry name" value="SAM_1"/>
    <property type="match status" value="1"/>
</dbReference>
<keyword evidence="4" id="KW-1185">Reference proteome</keyword>
<organism evidence="3 4">
    <name type="scientific">Durusdinium trenchii</name>
    <dbReference type="NCBI Taxonomy" id="1381693"/>
    <lineage>
        <taxon>Eukaryota</taxon>
        <taxon>Sar</taxon>
        <taxon>Alveolata</taxon>
        <taxon>Dinophyceae</taxon>
        <taxon>Suessiales</taxon>
        <taxon>Symbiodiniaceae</taxon>
        <taxon>Durusdinium</taxon>
    </lineage>
</organism>
<dbReference type="PANTHER" id="PTHR28634:SF1">
    <property type="entry name" value="ZINC FINGER B-BOX DOMAIN-CONTAINING PROTEIN 1"/>
    <property type="match status" value="1"/>
</dbReference>
<evidence type="ECO:0000256" key="1">
    <source>
        <dbReference type="SAM" id="MobiDB-lite"/>
    </source>
</evidence>
<sequence>MSRAKAVTIRKDDSRRMEEEAKQMEAKLELLRRTMDVAEKSGVSSADGRWKSASSSKPLTKGYVKSVLEAPKSKKAVERRPEKEAKTPTDEATPVMSQLLASPEQSPEDKAAKVSAALGGAASNLQAALQHQDRDALEVEAFLCSLKLERYMSLFMEHGFDCMDVVKEMEEQHMQQLGMAAGHVLKLRKRLTEMKPAKRVELGRKVSFTSQAAQEASPQKQEAMPGEGQGTSVSNLLEGHFSEEDSAASFQEALMAWRQGNKAPEVTAPDSKAGSFWASLGDHDVNLERASTPAKLPVESQGAGTADAGPVEERLCCYQCFKQFYAQYAVERADPSGASPKRLCSEVCGDAWASSMQAKMEALKERQQQLQQMQEMQRSLDEDPTPES</sequence>
<protein>
    <submittedName>
        <fullName evidence="3">SAM domain-containing protein</fullName>
    </submittedName>
</protein>
<dbReference type="PANTHER" id="PTHR28634">
    <property type="entry name" value="ZINC FINGER B-BOX DOMAIN-CONTAINING PROTEIN 1"/>
    <property type="match status" value="1"/>
</dbReference>
<proteinExistence type="predicted"/>
<evidence type="ECO:0000313" key="4">
    <source>
        <dbReference type="Proteomes" id="UP001642464"/>
    </source>
</evidence>
<feature type="region of interest" description="Disordered" evidence="1">
    <location>
        <begin position="64"/>
        <end position="115"/>
    </location>
</feature>
<feature type="compositionally biased region" description="Polar residues" evidence="1">
    <location>
        <begin position="209"/>
        <end position="220"/>
    </location>
</feature>
<dbReference type="EMBL" id="CAXAMM010003381">
    <property type="protein sequence ID" value="CAK8999717.1"/>
    <property type="molecule type" value="Genomic_DNA"/>
</dbReference>
<dbReference type="SMART" id="SM00454">
    <property type="entry name" value="SAM"/>
    <property type="match status" value="1"/>
</dbReference>
<feature type="compositionally biased region" description="Low complexity" evidence="1">
    <location>
        <begin position="368"/>
        <end position="377"/>
    </location>
</feature>
<accession>A0ABP0IAV1</accession>
<feature type="domain" description="SAM" evidence="2">
    <location>
        <begin position="131"/>
        <end position="197"/>
    </location>
</feature>
<feature type="region of interest" description="Disordered" evidence="1">
    <location>
        <begin position="1"/>
        <end position="21"/>
    </location>
</feature>
<evidence type="ECO:0000259" key="2">
    <source>
        <dbReference type="SMART" id="SM00454"/>
    </source>
</evidence>
<feature type="compositionally biased region" description="Polar residues" evidence="1">
    <location>
        <begin position="95"/>
        <end position="105"/>
    </location>
</feature>
<evidence type="ECO:0000313" key="3">
    <source>
        <dbReference type="EMBL" id="CAK8999717.1"/>
    </source>
</evidence>
<comment type="caution">
    <text evidence="3">The sequence shown here is derived from an EMBL/GenBank/DDBJ whole genome shotgun (WGS) entry which is preliminary data.</text>
</comment>
<dbReference type="SUPFAM" id="SSF47769">
    <property type="entry name" value="SAM/Pointed domain"/>
    <property type="match status" value="1"/>
</dbReference>
<dbReference type="Proteomes" id="UP001642464">
    <property type="component" value="Unassembled WGS sequence"/>
</dbReference>
<feature type="compositionally biased region" description="Basic and acidic residues" evidence="1">
    <location>
        <begin position="71"/>
        <end position="89"/>
    </location>
</feature>
<dbReference type="Gene3D" id="1.10.150.50">
    <property type="entry name" value="Transcription Factor, Ets-1"/>
    <property type="match status" value="1"/>
</dbReference>
<dbReference type="InterPro" id="IPR001660">
    <property type="entry name" value="SAM"/>
</dbReference>
<dbReference type="InterPro" id="IPR037688">
    <property type="entry name" value="ZBBX"/>
</dbReference>
<reference evidence="3 4" key="1">
    <citation type="submission" date="2024-02" db="EMBL/GenBank/DDBJ databases">
        <authorList>
            <person name="Chen Y."/>
            <person name="Shah S."/>
            <person name="Dougan E. K."/>
            <person name="Thang M."/>
            <person name="Chan C."/>
        </authorList>
    </citation>
    <scope>NUCLEOTIDE SEQUENCE [LARGE SCALE GENOMIC DNA]</scope>
</reference>
<dbReference type="InterPro" id="IPR013761">
    <property type="entry name" value="SAM/pointed_sf"/>
</dbReference>
<gene>
    <name evidence="3" type="ORF">SCF082_LOCUS6176</name>
</gene>